<sequence length="57" mass="6495">MAHKGNKNSKDNKKAGQKTKSTLEKMTQELSNEIGLTYDRSKRKRNKNSNTNSDPRS</sequence>
<feature type="compositionally biased region" description="Low complexity" evidence="1">
    <location>
        <begin position="48"/>
        <end position="57"/>
    </location>
</feature>
<comment type="caution">
    <text evidence="2">The sequence shown here is derived from an EMBL/GenBank/DDBJ whole genome shotgun (WGS) entry which is preliminary data.</text>
</comment>
<evidence type="ECO:0000313" key="3">
    <source>
        <dbReference type="Proteomes" id="UP001623592"/>
    </source>
</evidence>
<feature type="region of interest" description="Disordered" evidence="1">
    <location>
        <begin position="1"/>
        <end position="57"/>
    </location>
</feature>
<proteinExistence type="predicted"/>
<dbReference type="Proteomes" id="UP001623592">
    <property type="component" value="Unassembled WGS sequence"/>
</dbReference>
<name>A0ABW8T938_9CLOT</name>
<accession>A0ABW8T938</accession>
<organism evidence="2 3">
    <name type="scientific">Clostridium neuense</name>
    <dbReference type="NCBI Taxonomy" id="1728934"/>
    <lineage>
        <taxon>Bacteria</taxon>
        <taxon>Bacillati</taxon>
        <taxon>Bacillota</taxon>
        <taxon>Clostridia</taxon>
        <taxon>Eubacteriales</taxon>
        <taxon>Clostridiaceae</taxon>
        <taxon>Clostridium</taxon>
    </lineage>
</organism>
<evidence type="ECO:0000313" key="2">
    <source>
        <dbReference type="EMBL" id="MFL0248892.1"/>
    </source>
</evidence>
<keyword evidence="3" id="KW-1185">Reference proteome</keyword>
<reference evidence="2 3" key="1">
    <citation type="submission" date="2024-11" db="EMBL/GenBank/DDBJ databases">
        <authorList>
            <person name="Heng Y.C."/>
            <person name="Lim A.C.H."/>
            <person name="Lee J.K.Y."/>
            <person name="Kittelmann S."/>
        </authorList>
    </citation>
    <scope>NUCLEOTIDE SEQUENCE [LARGE SCALE GENOMIC DNA]</scope>
    <source>
        <strain evidence="2 3">WILCCON 0114</strain>
    </source>
</reference>
<gene>
    <name evidence="2" type="ORF">ACJDT4_00535</name>
</gene>
<protein>
    <submittedName>
        <fullName evidence="2">Small, acid-soluble spore protein, alpha/beta type</fullName>
    </submittedName>
</protein>
<dbReference type="EMBL" id="JBJIAA010000001">
    <property type="protein sequence ID" value="MFL0248892.1"/>
    <property type="molecule type" value="Genomic_DNA"/>
</dbReference>
<evidence type="ECO:0000256" key="1">
    <source>
        <dbReference type="SAM" id="MobiDB-lite"/>
    </source>
</evidence>
<dbReference type="RefSeq" id="WP_406785571.1">
    <property type="nucleotide sequence ID" value="NZ_JBJIAA010000001.1"/>
</dbReference>